<feature type="transmembrane region" description="Helical" evidence="9">
    <location>
        <begin position="606"/>
        <end position="625"/>
    </location>
</feature>
<keyword evidence="4 9" id="KW-0812">Transmembrane</keyword>
<comment type="subcellular location">
    <subcellularLocation>
        <location evidence="1">Cell membrane</location>
        <topology evidence="1">Multi-pass membrane protein</topology>
    </subcellularLocation>
</comment>
<evidence type="ECO:0000256" key="6">
    <source>
        <dbReference type="ARBA" id="ARBA00022989"/>
    </source>
</evidence>
<keyword evidence="6 9" id="KW-1133">Transmembrane helix</keyword>
<feature type="transmembrane region" description="Helical" evidence="9">
    <location>
        <begin position="483"/>
        <end position="502"/>
    </location>
</feature>
<evidence type="ECO:0000313" key="16">
    <source>
        <dbReference type="EMBL" id="SUC10067.1"/>
    </source>
</evidence>
<dbReference type="SUPFAM" id="SSF82861">
    <property type="entry name" value="Mechanosensitive channel protein MscS (YggB), transmembrane region"/>
    <property type="match status" value="1"/>
</dbReference>
<dbReference type="InterPro" id="IPR006685">
    <property type="entry name" value="MscS_channel_2nd"/>
</dbReference>
<dbReference type="Gene3D" id="2.30.30.60">
    <property type="match status" value="1"/>
</dbReference>
<dbReference type="InterPro" id="IPR023408">
    <property type="entry name" value="MscS_beta-dom_sf"/>
</dbReference>
<dbReference type="InterPro" id="IPR049278">
    <property type="entry name" value="MS_channel_C"/>
</dbReference>
<keyword evidence="8" id="KW-0175">Coiled coil</keyword>
<dbReference type="SUPFAM" id="SSF82689">
    <property type="entry name" value="Mechanosensitive channel protein MscS (YggB), C-terminal domain"/>
    <property type="match status" value="1"/>
</dbReference>
<evidence type="ECO:0000256" key="4">
    <source>
        <dbReference type="ARBA" id="ARBA00022692"/>
    </source>
</evidence>
<evidence type="ECO:0000259" key="11">
    <source>
        <dbReference type="Pfam" id="PF00924"/>
    </source>
</evidence>
<feature type="domain" description="Mechanosensitive ion channel transmembrane helices 2/3" evidence="15">
    <location>
        <begin position="884"/>
        <end position="924"/>
    </location>
</feature>
<evidence type="ECO:0000259" key="15">
    <source>
        <dbReference type="Pfam" id="PF21088"/>
    </source>
</evidence>
<dbReference type="NCBIfam" id="NF008438">
    <property type="entry name" value="PRK11281.1"/>
    <property type="match status" value="1"/>
</dbReference>
<evidence type="ECO:0000256" key="8">
    <source>
        <dbReference type="SAM" id="Coils"/>
    </source>
</evidence>
<accession>A0A379EUK4</accession>
<keyword evidence="7 9" id="KW-0472">Membrane</keyword>
<feature type="domain" description="Mechanosensitive ion channel MscS porin" evidence="13">
    <location>
        <begin position="37"/>
        <end position="262"/>
    </location>
</feature>
<dbReference type="EMBL" id="UGTV01000015">
    <property type="protein sequence ID" value="SUC10067.1"/>
    <property type="molecule type" value="Genomic_DNA"/>
</dbReference>
<dbReference type="GO" id="GO:0009992">
    <property type="term" value="P:intracellular water homeostasis"/>
    <property type="evidence" value="ECO:0007669"/>
    <property type="project" value="TreeGrafter"/>
</dbReference>
<protein>
    <submittedName>
        <fullName evidence="16">MscS family protein</fullName>
    </submittedName>
</protein>
<dbReference type="GO" id="GO:0008381">
    <property type="term" value="F:mechanosensitive monoatomic ion channel activity"/>
    <property type="evidence" value="ECO:0007669"/>
    <property type="project" value="UniProtKB-ARBA"/>
</dbReference>
<gene>
    <name evidence="16" type="ORF">NCTC11621_01108</name>
</gene>
<dbReference type="InterPro" id="IPR024393">
    <property type="entry name" value="MscS_porin"/>
</dbReference>
<dbReference type="InterPro" id="IPR006686">
    <property type="entry name" value="MscS_channel_CS"/>
</dbReference>
<dbReference type="Pfam" id="PF12794">
    <property type="entry name" value="MscS_TM"/>
    <property type="match status" value="1"/>
</dbReference>
<feature type="transmembrane region" description="Helical" evidence="9">
    <location>
        <begin position="877"/>
        <end position="898"/>
    </location>
</feature>
<dbReference type="Gene3D" id="1.10.287.1260">
    <property type="match status" value="1"/>
</dbReference>
<evidence type="ECO:0000259" key="12">
    <source>
        <dbReference type="Pfam" id="PF12794"/>
    </source>
</evidence>
<dbReference type="InterPro" id="IPR052702">
    <property type="entry name" value="MscS-like_channel"/>
</dbReference>
<evidence type="ECO:0000256" key="2">
    <source>
        <dbReference type="ARBA" id="ARBA00008017"/>
    </source>
</evidence>
<evidence type="ECO:0000256" key="5">
    <source>
        <dbReference type="ARBA" id="ARBA00022729"/>
    </source>
</evidence>
<dbReference type="InterPro" id="IPR011014">
    <property type="entry name" value="MscS_channel_TM-2"/>
</dbReference>
<comment type="similarity">
    <text evidence="2">Belongs to the MscS (TC 1.A.23) family.</text>
</comment>
<evidence type="ECO:0000256" key="10">
    <source>
        <dbReference type="SAM" id="SignalP"/>
    </source>
</evidence>
<evidence type="ECO:0000256" key="1">
    <source>
        <dbReference type="ARBA" id="ARBA00004651"/>
    </source>
</evidence>
<evidence type="ECO:0000259" key="14">
    <source>
        <dbReference type="Pfam" id="PF21082"/>
    </source>
</evidence>
<dbReference type="InterPro" id="IPR049142">
    <property type="entry name" value="MS_channel_1st"/>
</dbReference>
<feature type="transmembrane region" description="Helical" evidence="9">
    <location>
        <begin position="532"/>
        <end position="559"/>
    </location>
</feature>
<evidence type="ECO:0000313" key="17">
    <source>
        <dbReference type="Proteomes" id="UP000254704"/>
    </source>
</evidence>
<evidence type="ECO:0000256" key="9">
    <source>
        <dbReference type="SAM" id="Phobius"/>
    </source>
</evidence>
<name>A0A379EUK4_9PAST</name>
<keyword evidence="3" id="KW-1003">Cell membrane</keyword>
<feature type="coiled-coil region" evidence="8">
    <location>
        <begin position="274"/>
        <end position="322"/>
    </location>
</feature>
<sequence length="1114" mass="126854">MKKNLLMNLYLGLSLFFMFSSPLLFAQIPTESDVQAQLKIAKSADLNDPNNKIVVQNLEETLALLGKIEKQKADTKALQTRIDNAVAQTSKAQENLVKLKNKSISSSEVLEKLSLADLQAKLLTTQQDLQQVQAGTTSLNTELVALRTAPERAQVTLNTNLTRLQEINKLLTNPDILPTGQLKFETELELLELQNVYNKLLLQGNNVLTTLYTVQLEEKNVEQAQLQEQTKALQDAINQKYLKESQQQVEQLTKSQQDNKDTLHPEIAHQVEMNVKLSQELVQQTTEMNSLSQDNLRIKNVLNNLQQTQRNIEDQISALQGSLILSRIINKQKELLPQDEMISGLSKRITDLRVKIFDLTEARDNLYDTQNYINQLETRSQIKFTSEERNNLDSVLQERRKLLSDIIGSLNNQLNLVINIELNQKQVALISDQLQSKLQQQSFWVKSNAPMDLDWIKNFLPAFQIETKEIIKQINFSNWREDLLPAALLMTFLLVLSTFIQLQKVKIKQRLTHINQRINTLNSDSQLHTPEALFWTFVLCLPSTLLFLAFLVLMVYICFEEPLSVASWVISMGGYWCFFAFMLSLLRPNGIAYRHFNMPKESVDMFYRVFSRSVWISALWINASIFTHLETGITNDVIGQVMTISVLFISLLIIGPRIQHAVKSYEHSSEDRTKSIHMILKIGRFFLVGAPIILIILVVMGYYYTALNLMEHLMSSYFVVVIWLVLKNTIHRSLTVSSRRLSYNRMKEKYEQQQSLTKVETEEELGIGIDLQQNESLGIAQVKDQVLRVTDLLLTVILLGMLYWVWADLVTVAYYLQGVTLWQQSVVTAAGTVMESITLLNLLLAVVILIAMYALVRNIGGLLEVLIFSRINFSQGTPYTITTLATYFIIAIGAGLAFSTLGMSWSKLQWLFAALSVGLGFGLQEIFANFVSGLIILFERPVRIGDVITIGEYSGTVSKIRIRSTTLIDFDRKEVIVPNKAFVTERLVNWALNDSITRVVIRVGVGYGSDLELTKRLLLQAASECDRVLREPEPVVYFLTFGASSLDHELRLYVGKLADRNPTVDFLNRRINQLFEENGVDISFNQLDVFIKNQTTNEEVKINQQCFPVKKQEG</sequence>
<dbReference type="Pfam" id="PF21088">
    <property type="entry name" value="MS_channel_1st"/>
    <property type="match status" value="1"/>
</dbReference>
<feature type="chain" id="PRO_5016565442" evidence="10">
    <location>
        <begin position="27"/>
        <end position="1114"/>
    </location>
</feature>
<feature type="coiled-coil region" evidence="8">
    <location>
        <begin position="68"/>
        <end position="135"/>
    </location>
</feature>
<proteinExistence type="inferred from homology"/>
<dbReference type="PANTHER" id="PTHR30347">
    <property type="entry name" value="POTASSIUM CHANNEL RELATED"/>
    <property type="match status" value="1"/>
</dbReference>
<dbReference type="Gene3D" id="3.30.70.100">
    <property type="match status" value="1"/>
</dbReference>
<dbReference type="Pfam" id="PF21082">
    <property type="entry name" value="MS_channel_3rd"/>
    <property type="match status" value="1"/>
</dbReference>
<feature type="transmembrane region" description="Helical" evidence="9">
    <location>
        <begin position="910"/>
        <end position="938"/>
    </location>
</feature>
<evidence type="ECO:0000256" key="3">
    <source>
        <dbReference type="ARBA" id="ARBA00022475"/>
    </source>
</evidence>
<dbReference type="InterPro" id="IPR010920">
    <property type="entry name" value="LSM_dom_sf"/>
</dbReference>
<dbReference type="Proteomes" id="UP000254704">
    <property type="component" value="Unassembled WGS sequence"/>
</dbReference>
<feature type="domain" description="Mechanosensitive ion channel MscS C-terminal" evidence="14">
    <location>
        <begin position="999"/>
        <end position="1082"/>
    </location>
</feature>
<feature type="domain" description="Mechanosensitive ion channel inner membrane" evidence="12">
    <location>
        <begin position="489"/>
        <end position="822"/>
    </location>
</feature>
<dbReference type="Pfam" id="PF12795">
    <property type="entry name" value="MscS_porin"/>
    <property type="match status" value="1"/>
</dbReference>
<feature type="domain" description="Mechanosensitive ion channel MscS" evidence="11">
    <location>
        <begin position="926"/>
        <end position="990"/>
    </location>
</feature>
<feature type="transmembrane region" description="Helical" evidence="9">
    <location>
        <begin position="637"/>
        <end position="655"/>
    </location>
</feature>
<dbReference type="InterPro" id="IPR011066">
    <property type="entry name" value="MscS_channel_C_sf"/>
</dbReference>
<dbReference type="FunFam" id="2.30.30.60:FF:000001">
    <property type="entry name" value="MscS Mechanosensitive ion channel"/>
    <property type="match status" value="1"/>
</dbReference>
<feature type="transmembrane region" description="Helical" evidence="9">
    <location>
        <begin position="836"/>
        <end position="856"/>
    </location>
</feature>
<feature type="transmembrane region" description="Helical" evidence="9">
    <location>
        <begin position="709"/>
        <end position="726"/>
    </location>
</feature>
<dbReference type="SUPFAM" id="SSF50182">
    <property type="entry name" value="Sm-like ribonucleoproteins"/>
    <property type="match status" value="1"/>
</dbReference>
<dbReference type="PROSITE" id="PS01246">
    <property type="entry name" value="UPF0003"/>
    <property type="match status" value="1"/>
</dbReference>
<dbReference type="AlphaFoldDB" id="A0A379EUK4"/>
<feature type="transmembrane region" description="Helical" evidence="9">
    <location>
        <begin position="565"/>
        <end position="586"/>
    </location>
</feature>
<reference evidence="16 17" key="1">
    <citation type="submission" date="2018-06" db="EMBL/GenBank/DDBJ databases">
        <authorList>
            <consortium name="Pathogen Informatics"/>
            <person name="Doyle S."/>
        </authorList>
    </citation>
    <scope>NUCLEOTIDE SEQUENCE [LARGE SCALE GENOMIC DNA]</scope>
    <source>
        <strain evidence="16 17">NCTC11621</strain>
    </source>
</reference>
<dbReference type="FunFam" id="1.10.287.1260:FF:000002">
    <property type="entry name" value="Potassium efflux system KefA"/>
    <property type="match status" value="1"/>
</dbReference>
<evidence type="ECO:0000259" key="13">
    <source>
        <dbReference type="Pfam" id="PF12795"/>
    </source>
</evidence>
<dbReference type="Pfam" id="PF00924">
    <property type="entry name" value="MS_channel_2nd"/>
    <property type="match status" value="1"/>
</dbReference>
<evidence type="ECO:0000256" key="7">
    <source>
        <dbReference type="ARBA" id="ARBA00023136"/>
    </source>
</evidence>
<dbReference type="GO" id="GO:0005886">
    <property type="term" value="C:plasma membrane"/>
    <property type="evidence" value="ECO:0007669"/>
    <property type="project" value="UniProtKB-SubCell"/>
</dbReference>
<dbReference type="PANTHER" id="PTHR30347:SF1">
    <property type="entry name" value="MECHANOSENSITIVE CHANNEL MSCK"/>
    <property type="match status" value="1"/>
</dbReference>
<keyword evidence="5 10" id="KW-0732">Signal</keyword>
<feature type="transmembrane region" description="Helical" evidence="9">
    <location>
        <begin position="682"/>
        <end position="703"/>
    </location>
</feature>
<dbReference type="InterPro" id="IPR025692">
    <property type="entry name" value="MscS_IM_dom1"/>
</dbReference>
<dbReference type="RefSeq" id="WP_115322872.1">
    <property type="nucleotide sequence ID" value="NZ_UGTV01000015.1"/>
</dbReference>
<organism evidence="16 17">
    <name type="scientific">Pasteurella canis</name>
    <dbReference type="NCBI Taxonomy" id="753"/>
    <lineage>
        <taxon>Bacteria</taxon>
        <taxon>Pseudomonadati</taxon>
        <taxon>Pseudomonadota</taxon>
        <taxon>Gammaproteobacteria</taxon>
        <taxon>Pasteurellales</taxon>
        <taxon>Pasteurellaceae</taxon>
        <taxon>Pasteurella</taxon>
    </lineage>
</organism>
<feature type="signal peptide" evidence="10">
    <location>
        <begin position="1"/>
        <end position="26"/>
    </location>
</feature>
<feature type="transmembrane region" description="Helical" evidence="9">
    <location>
        <begin position="792"/>
        <end position="816"/>
    </location>
</feature>